<feature type="region of interest" description="Disordered" evidence="1">
    <location>
        <begin position="1"/>
        <end position="30"/>
    </location>
</feature>
<gene>
    <name evidence="2" type="ORF">LOAG_00881</name>
</gene>
<organism evidence="2">
    <name type="scientific">Loa loa</name>
    <name type="common">Eye worm</name>
    <name type="synonym">Filaria loa</name>
    <dbReference type="NCBI Taxonomy" id="7209"/>
    <lineage>
        <taxon>Eukaryota</taxon>
        <taxon>Metazoa</taxon>
        <taxon>Ecdysozoa</taxon>
        <taxon>Nematoda</taxon>
        <taxon>Chromadorea</taxon>
        <taxon>Rhabditida</taxon>
        <taxon>Spirurina</taxon>
        <taxon>Spiruromorpha</taxon>
        <taxon>Filarioidea</taxon>
        <taxon>Onchocercidae</taxon>
        <taxon>Loa</taxon>
    </lineage>
</organism>
<dbReference type="KEGG" id="loa:LOAG_00881"/>
<sequence>MVVIEEEKAKKEEKGDDDVRIDEKGGKGDDRFDECPDLTLDVLKNIINDDY</sequence>
<evidence type="ECO:0000313" key="2">
    <source>
        <dbReference type="EMBL" id="EFO27597.1"/>
    </source>
</evidence>
<proteinExistence type="predicted"/>
<dbReference type="InParanoid" id="A0A1S0UCC2"/>
<reference evidence="2" key="1">
    <citation type="submission" date="2012-04" db="EMBL/GenBank/DDBJ databases">
        <title>The Genome Sequence of Loa loa.</title>
        <authorList>
            <consortium name="The Broad Institute Genome Sequencing Platform"/>
            <consortium name="Broad Institute Genome Sequencing Center for Infectious Disease"/>
            <person name="Nutman T.B."/>
            <person name="Fink D.L."/>
            <person name="Russ C."/>
            <person name="Young S."/>
            <person name="Zeng Q."/>
            <person name="Gargeya S."/>
            <person name="Alvarado L."/>
            <person name="Berlin A."/>
            <person name="Chapman S.B."/>
            <person name="Chen Z."/>
            <person name="Freedman E."/>
            <person name="Gellesch M."/>
            <person name="Goldberg J."/>
            <person name="Griggs A."/>
            <person name="Gujja S."/>
            <person name="Heilman E.R."/>
            <person name="Heiman D."/>
            <person name="Howarth C."/>
            <person name="Mehta T."/>
            <person name="Neiman D."/>
            <person name="Pearson M."/>
            <person name="Roberts A."/>
            <person name="Saif S."/>
            <person name="Shea T."/>
            <person name="Shenoy N."/>
            <person name="Sisk P."/>
            <person name="Stolte C."/>
            <person name="Sykes S."/>
            <person name="White J."/>
            <person name="Yandava C."/>
            <person name="Haas B."/>
            <person name="Henn M.R."/>
            <person name="Nusbaum C."/>
            <person name="Birren B."/>
        </authorList>
    </citation>
    <scope>NUCLEOTIDE SEQUENCE [LARGE SCALE GENOMIC DNA]</scope>
</reference>
<dbReference type="GeneID" id="9938256"/>
<evidence type="ECO:0000256" key="1">
    <source>
        <dbReference type="SAM" id="MobiDB-lite"/>
    </source>
</evidence>
<dbReference type="EMBL" id="JH712082">
    <property type="protein sequence ID" value="EFO27597.1"/>
    <property type="molecule type" value="Genomic_DNA"/>
</dbReference>
<accession>A0A1S0UCC2</accession>
<protein>
    <submittedName>
        <fullName evidence="2">Uncharacterized protein</fullName>
    </submittedName>
</protein>
<dbReference type="AlphaFoldDB" id="A0A1S0UCC2"/>
<dbReference type="CTD" id="9938256"/>
<dbReference type="RefSeq" id="XP_003136469.1">
    <property type="nucleotide sequence ID" value="XM_003136421.1"/>
</dbReference>
<name>A0A1S0UCC2_LOALO</name>
<dbReference type="OrthoDB" id="5875710at2759"/>